<gene>
    <name evidence="1" type="ORF">J3Q64DRAFT_1825014</name>
</gene>
<protein>
    <submittedName>
        <fullName evidence="1">Uncharacterized protein</fullName>
    </submittedName>
</protein>
<keyword evidence="2" id="KW-1185">Reference proteome</keyword>
<name>A0ABR3AR53_PHYBL</name>
<dbReference type="Proteomes" id="UP001448207">
    <property type="component" value="Unassembled WGS sequence"/>
</dbReference>
<accession>A0ABR3AR53</accession>
<dbReference type="EMBL" id="JBCLYO010000026">
    <property type="protein sequence ID" value="KAL0077997.1"/>
    <property type="molecule type" value="Genomic_DNA"/>
</dbReference>
<reference evidence="1 2" key="1">
    <citation type="submission" date="2024-04" db="EMBL/GenBank/DDBJ databases">
        <title>Symmetric and asymmetric DNA N6-adenine methylation regulates different biological responses in Mucorales.</title>
        <authorList>
            <consortium name="Lawrence Berkeley National Laboratory"/>
            <person name="Lax C."/>
            <person name="Mondo S.J."/>
            <person name="Osorio-Concepcion M."/>
            <person name="Muszewska A."/>
            <person name="Corrochano-Luque M."/>
            <person name="Gutierrez G."/>
            <person name="Riley R."/>
            <person name="Lipzen A."/>
            <person name="Guo J."/>
            <person name="Hundley H."/>
            <person name="Amirebrahimi M."/>
            <person name="Ng V."/>
            <person name="Lorenzo-Gutierrez D."/>
            <person name="Binder U."/>
            <person name="Yang J."/>
            <person name="Song Y."/>
            <person name="Canovas D."/>
            <person name="Navarro E."/>
            <person name="Freitag M."/>
            <person name="Gabaldon T."/>
            <person name="Grigoriev I.V."/>
            <person name="Corrochano L.M."/>
            <person name="Nicolas F.E."/>
            <person name="Garre V."/>
        </authorList>
    </citation>
    <scope>NUCLEOTIDE SEQUENCE [LARGE SCALE GENOMIC DNA]</scope>
    <source>
        <strain evidence="1 2">L51</strain>
    </source>
</reference>
<organism evidence="1 2">
    <name type="scientific">Phycomyces blakesleeanus</name>
    <dbReference type="NCBI Taxonomy" id="4837"/>
    <lineage>
        <taxon>Eukaryota</taxon>
        <taxon>Fungi</taxon>
        <taxon>Fungi incertae sedis</taxon>
        <taxon>Mucoromycota</taxon>
        <taxon>Mucoromycotina</taxon>
        <taxon>Mucoromycetes</taxon>
        <taxon>Mucorales</taxon>
        <taxon>Phycomycetaceae</taxon>
        <taxon>Phycomyces</taxon>
    </lineage>
</organism>
<proteinExistence type="predicted"/>
<sequence>MKHTIVIEAVGKGIHGDAYYVGSCDGHNGQKTDVLYLPHCTLTDDLPPVIVETRQNFDHPFIICGIRYCLDVFEKTHIVPNLVMFNAIKYAEASMQFSKKKCDAYTTMTGVTATLLLSNQPLMKIRVMT</sequence>
<comment type="caution">
    <text evidence="1">The sequence shown here is derived from an EMBL/GenBank/DDBJ whole genome shotgun (WGS) entry which is preliminary data.</text>
</comment>
<evidence type="ECO:0000313" key="1">
    <source>
        <dbReference type="EMBL" id="KAL0077997.1"/>
    </source>
</evidence>
<evidence type="ECO:0000313" key="2">
    <source>
        <dbReference type="Proteomes" id="UP001448207"/>
    </source>
</evidence>